<name>A0ABP6JZK3_9ACTN</name>
<protein>
    <recommendedName>
        <fullName evidence="4">Transposase</fullName>
    </recommendedName>
</protein>
<evidence type="ECO:0000313" key="3">
    <source>
        <dbReference type="Proteomes" id="UP001501423"/>
    </source>
</evidence>
<comment type="caution">
    <text evidence="2">The sequence shown here is derived from an EMBL/GenBank/DDBJ whole genome shotgun (WGS) entry which is preliminary data.</text>
</comment>
<evidence type="ECO:0000256" key="1">
    <source>
        <dbReference type="SAM" id="MobiDB-lite"/>
    </source>
</evidence>
<evidence type="ECO:0008006" key="4">
    <source>
        <dbReference type="Google" id="ProtNLM"/>
    </source>
</evidence>
<accession>A0ABP6JZK3</accession>
<proteinExistence type="predicted"/>
<gene>
    <name evidence="2" type="ORF">GCM10010478_61030</name>
</gene>
<evidence type="ECO:0000313" key="2">
    <source>
        <dbReference type="EMBL" id="GAA2952262.1"/>
    </source>
</evidence>
<reference evidence="3" key="1">
    <citation type="journal article" date="2019" name="Int. J. Syst. Evol. Microbiol.">
        <title>The Global Catalogue of Microorganisms (GCM) 10K type strain sequencing project: providing services to taxonomists for standard genome sequencing and annotation.</title>
        <authorList>
            <consortium name="The Broad Institute Genomics Platform"/>
            <consortium name="The Broad Institute Genome Sequencing Center for Infectious Disease"/>
            <person name="Wu L."/>
            <person name="Ma J."/>
        </authorList>
    </citation>
    <scope>NUCLEOTIDE SEQUENCE [LARGE SCALE GENOMIC DNA]</scope>
    <source>
        <strain evidence="3">JCM 9650</strain>
    </source>
</reference>
<dbReference type="EMBL" id="BAAAVA010000120">
    <property type="protein sequence ID" value="GAA2952262.1"/>
    <property type="molecule type" value="Genomic_DNA"/>
</dbReference>
<organism evidence="2 3">
    <name type="scientific">Streptomyces erythrogriseus</name>
    <dbReference type="NCBI Taxonomy" id="284027"/>
    <lineage>
        <taxon>Bacteria</taxon>
        <taxon>Bacillati</taxon>
        <taxon>Actinomycetota</taxon>
        <taxon>Actinomycetes</taxon>
        <taxon>Kitasatosporales</taxon>
        <taxon>Streptomycetaceae</taxon>
        <taxon>Streptomyces</taxon>
        <taxon>Streptomyces griseoincarnatus group</taxon>
    </lineage>
</organism>
<feature type="compositionally biased region" description="Polar residues" evidence="1">
    <location>
        <begin position="62"/>
        <end position="72"/>
    </location>
</feature>
<sequence>MAGMLAGADSIDDIDVLRHGAMAKAFRGVRAPSTLGSFLHAFTWPRLLTAESRTGSGRGHSSAVSPLPGTSR</sequence>
<keyword evidence="3" id="KW-1185">Reference proteome</keyword>
<dbReference type="Proteomes" id="UP001501423">
    <property type="component" value="Unassembled WGS sequence"/>
</dbReference>
<feature type="region of interest" description="Disordered" evidence="1">
    <location>
        <begin position="52"/>
        <end position="72"/>
    </location>
</feature>